<accession>A0A2L1U4W3</accession>
<reference evidence="3" key="1">
    <citation type="submission" date="2017-02" db="EMBL/GenBank/DDBJ databases">
        <title>Delineation of Paenibacillus larvae strains originating from foulbrood outbreaks.</title>
        <authorList>
            <person name="Beims H."/>
            <person name="Bunk B."/>
            <person name="Sproeer C."/>
            <person name="Mohr K.I."/>
            <person name="Pradella S."/>
            <person name="Guenther G."/>
            <person name="Rohde M."/>
            <person name="von der Ohe W."/>
            <person name="Steinert M."/>
        </authorList>
    </citation>
    <scope>NUCLEOTIDE SEQUENCE [LARGE SCALE GENOMIC DNA]</scope>
    <source>
        <strain evidence="3">Eric_III</strain>
    </source>
</reference>
<evidence type="ECO:0000259" key="1">
    <source>
        <dbReference type="Pfam" id="PF06114"/>
    </source>
</evidence>
<evidence type="ECO:0000313" key="2">
    <source>
        <dbReference type="EMBL" id="AVF27983.1"/>
    </source>
</evidence>
<gene>
    <name evidence="2" type="ORF">ERICIII_03879</name>
</gene>
<dbReference type="Proteomes" id="UP000239833">
    <property type="component" value="Chromosome"/>
</dbReference>
<sequence>MIYEALLKEAEQQGIYVYEKPMNLKTKGLYADNVICLNKRIIKRAEKACTLAEELGHHHTTSGDILNLEDIVNSKQEKRARNWAYERLIPLSVFIEAHRTGIRNRHELADYIGVTEDFLELSIKRYQEIYGLCVRVGNYTLCFEPLGIKEFFE</sequence>
<name>A0A2L1U4W3_9BACL</name>
<dbReference type="InterPro" id="IPR010359">
    <property type="entry name" value="IrrE_HExxH"/>
</dbReference>
<dbReference type="Pfam" id="PF06114">
    <property type="entry name" value="Peptidase_M78"/>
    <property type="match status" value="1"/>
</dbReference>
<feature type="domain" description="IrrE N-terminal-like" evidence="1">
    <location>
        <begin position="10"/>
        <end position="120"/>
    </location>
</feature>
<dbReference type="EMBL" id="CP019655">
    <property type="protein sequence ID" value="AVF27983.1"/>
    <property type="molecule type" value="Genomic_DNA"/>
</dbReference>
<proteinExistence type="predicted"/>
<organism evidence="2 3">
    <name type="scientific">Paenibacillus larvae subsp. larvae</name>
    <dbReference type="NCBI Taxonomy" id="147375"/>
    <lineage>
        <taxon>Bacteria</taxon>
        <taxon>Bacillati</taxon>
        <taxon>Bacillota</taxon>
        <taxon>Bacilli</taxon>
        <taxon>Bacillales</taxon>
        <taxon>Paenibacillaceae</taxon>
        <taxon>Paenibacillus</taxon>
    </lineage>
</organism>
<dbReference type="AlphaFoldDB" id="A0A2L1U4W3"/>
<evidence type="ECO:0000313" key="3">
    <source>
        <dbReference type="Proteomes" id="UP000239833"/>
    </source>
</evidence>
<protein>
    <recommendedName>
        <fullName evidence="1">IrrE N-terminal-like domain-containing protein</fullName>
    </recommendedName>
</protein>